<reference evidence="1 2" key="1">
    <citation type="submission" date="2020-03" db="EMBL/GenBank/DDBJ databases">
        <title>Assessment of the enzymatic potential of alkaline-tolerant lipase obtained from Bacillus luteus H11 (technogenic soil) for the bioremediation of saline soils contaminated with petroleum substances.</title>
        <authorList>
            <person name="Kalwasinska A."/>
        </authorList>
    </citation>
    <scope>NUCLEOTIDE SEQUENCE [LARGE SCALE GENOMIC DNA]</scope>
    <source>
        <strain evidence="1 2">H11</strain>
    </source>
</reference>
<accession>A0A969PNW7</accession>
<comment type="caution">
    <text evidence="1">The sequence shown here is derived from an EMBL/GenBank/DDBJ whole genome shotgun (WGS) entry which is preliminary data.</text>
</comment>
<protein>
    <submittedName>
        <fullName evidence="1">Uncharacterized protein</fullName>
    </submittedName>
</protein>
<keyword evidence="2" id="KW-1185">Reference proteome</keyword>
<dbReference type="EMBL" id="JAATHJ010000004">
    <property type="protein sequence ID" value="NJP36855.1"/>
    <property type="molecule type" value="Genomic_DNA"/>
</dbReference>
<sequence length="189" mass="21479">MNKQTLFAFAAITAITAAVLILFSETPVIDPIGEEVSISYSYPSFEDMEIVLAAVAEDQREILLQYAEQAGEADADEEAVPDHMTAVEGPYEHEEPMLTIRQGPEPVWLRGTPSEYNEDHHGELFELDGQELYVSMEETLETLQVITDYRDTSFLIQLEEIDVEMPRAELEELIQNIFSEIRASYNEQE</sequence>
<proteinExistence type="predicted"/>
<dbReference type="RefSeq" id="WP_168005142.1">
    <property type="nucleotide sequence ID" value="NZ_JAATHJ010000004.1"/>
</dbReference>
<organism evidence="1 2">
    <name type="scientific">Alkalicoccus luteus</name>
    <dbReference type="NCBI Taxonomy" id="1237094"/>
    <lineage>
        <taxon>Bacteria</taxon>
        <taxon>Bacillati</taxon>
        <taxon>Bacillota</taxon>
        <taxon>Bacilli</taxon>
        <taxon>Bacillales</taxon>
        <taxon>Bacillaceae</taxon>
        <taxon>Alkalicoccus</taxon>
    </lineage>
</organism>
<gene>
    <name evidence="1" type="ORF">HCN83_04565</name>
</gene>
<evidence type="ECO:0000313" key="1">
    <source>
        <dbReference type="EMBL" id="NJP36855.1"/>
    </source>
</evidence>
<evidence type="ECO:0000313" key="2">
    <source>
        <dbReference type="Proteomes" id="UP000752012"/>
    </source>
</evidence>
<dbReference type="Proteomes" id="UP000752012">
    <property type="component" value="Unassembled WGS sequence"/>
</dbReference>
<name>A0A969PNW7_9BACI</name>
<dbReference type="AlphaFoldDB" id="A0A969PNW7"/>